<dbReference type="GO" id="GO:0003677">
    <property type="term" value="F:DNA binding"/>
    <property type="evidence" value="ECO:0007669"/>
    <property type="project" value="UniProtKB-KW"/>
</dbReference>
<evidence type="ECO:0000256" key="8">
    <source>
        <dbReference type="SAM" id="MobiDB-lite"/>
    </source>
</evidence>
<dbReference type="Pfam" id="PF04542">
    <property type="entry name" value="Sigma70_r2"/>
    <property type="match status" value="1"/>
</dbReference>
<evidence type="ECO:0000256" key="3">
    <source>
        <dbReference type="ARBA" id="ARBA00023015"/>
    </source>
</evidence>
<dbReference type="GO" id="GO:0006352">
    <property type="term" value="P:DNA-templated transcription initiation"/>
    <property type="evidence" value="ECO:0007669"/>
    <property type="project" value="InterPro"/>
</dbReference>
<feature type="domain" description="RNA polymerase sigma factor 70 region 4 type 2" evidence="10">
    <location>
        <begin position="145"/>
        <end position="183"/>
    </location>
</feature>
<reference evidence="12" key="1">
    <citation type="submission" date="2016-11" db="EMBL/GenBank/DDBJ databases">
        <authorList>
            <person name="Varghese N."/>
            <person name="Submissions S."/>
        </authorList>
    </citation>
    <scope>NUCLEOTIDE SEQUENCE</scope>
    <source>
        <strain evidence="12">DSM 4029</strain>
    </source>
</reference>
<dbReference type="PANTHER" id="PTHR43133:SF8">
    <property type="entry name" value="RNA POLYMERASE SIGMA FACTOR HI_1459-RELATED"/>
    <property type="match status" value="1"/>
</dbReference>
<dbReference type="Proteomes" id="UP000474718">
    <property type="component" value="Unassembled WGS sequence"/>
</dbReference>
<evidence type="ECO:0000256" key="2">
    <source>
        <dbReference type="ARBA" id="ARBA00021245"/>
    </source>
</evidence>
<reference evidence="11 14" key="3">
    <citation type="journal article" date="2019" name="Nat. Med.">
        <title>A library of human gut bacterial isolates paired with longitudinal multiomics data enables mechanistic microbiome research.</title>
        <authorList>
            <person name="Poyet M."/>
            <person name="Groussin M."/>
            <person name="Gibbons S.M."/>
            <person name="Avila-Pacheco J."/>
            <person name="Jiang X."/>
            <person name="Kearney S.M."/>
            <person name="Perrotta A.R."/>
            <person name="Berdy B."/>
            <person name="Zhao S."/>
            <person name="Lieberman T.D."/>
            <person name="Swanson P.K."/>
            <person name="Smith M."/>
            <person name="Roesemann S."/>
            <person name="Alexander J.E."/>
            <person name="Rich S.A."/>
            <person name="Livny J."/>
            <person name="Vlamakis H."/>
            <person name="Clish C."/>
            <person name="Bullock K."/>
            <person name="Deik A."/>
            <person name="Scott J."/>
            <person name="Pierce K.A."/>
            <person name="Xavier R.J."/>
            <person name="Alm E.J."/>
        </authorList>
    </citation>
    <scope>NUCLEOTIDE SEQUENCE [LARGE SCALE GENOMIC DNA]</scope>
    <source>
        <strain evidence="11 14">BIOML-A2</strain>
    </source>
</reference>
<dbReference type="SUPFAM" id="SSF88946">
    <property type="entry name" value="Sigma2 domain of RNA polymerase sigma factors"/>
    <property type="match status" value="1"/>
</dbReference>
<dbReference type="AlphaFoldDB" id="A0AAQ1MFX9"/>
<dbReference type="Gene3D" id="1.10.1740.10">
    <property type="match status" value="1"/>
</dbReference>
<dbReference type="InterPro" id="IPR014284">
    <property type="entry name" value="RNA_pol_sigma-70_dom"/>
</dbReference>
<feature type="region of interest" description="Disordered" evidence="8">
    <location>
        <begin position="91"/>
        <end position="119"/>
    </location>
</feature>
<dbReference type="InterPro" id="IPR036388">
    <property type="entry name" value="WH-like_DNA-bd_sf"/>
</dbReference>
<evidence type="ECO:0000256" key="7">
    <source>
        <dbReference type="ARBA" id="ARBA00024701"/>
    </source>
</evidence>
<evidence type="ECO:0000313" key="11">
    <source>
        <dbReference type="EMBL" id="MZL68320.1"/>
    </source>
</evidence>
<gene>
    <name evidence="11" type="ORF">GT747_00830</name>
    <name evidence="12" type="ORF">SAMN05444424_2858</name>
</gene>
<dbReference type="InterPro" id="IPR013325">
    <property type="entry name" value="RNA_pol_sigma_r2"/>
</dbReference>
<dbReference type="EMBL" id="WWVX01000001">
    <property type="protein sequence ID" value="MZL68320.1"/>
    <property type="molecule type" value="Genomic_DNA"/>
</dbReference>
<evidence type="ECO:0000256" key="6">
    <source>
        <dbReference type="ARBA" id="ARBA00023163"/>
    </source>
</evidence>
<proteinExistence type="inferred from homology"/>
<dbReference type="PANTHER" id="PTHR43133">
    <property type="entry name" value="RNA POLYMERASE ECF-TYPE SIGMA FACTO"/>
    <property type="match status" value="1"/>
</dbReference>
<dbReference type="NCBIfam" id="TIGR02937">
    <property type="entry name" value="sigma70-ECF"/>
    <property type="match status" value="1"/>
</dbReference>
<dbReference type="InterPro" id="IPR039425">
    <property type="entry name" value="RNA_pol_sigma-70-like"/>
</dbReference>
<keyword evidence="14" id="KW-1185">Reference proteome</keyword>
<dbReference type="EMBL" id="FQVY01000006">
    <property type="protein sequence ID" value="SHG62809.1"/>
    <property type="molecule type" value="Genomic_DNA"/>
</dbReference>
<keyword evidence="6" id="KW-0804">Transcription</keyword>
<dbReference type="InterPro" id="IPR007627">
    <property type="entry name" value="RNA_pol_sigma70_r2"/>
</dbReference>
<evidence type="ECO:0000313" key="14">
    <source>
        <dbReference type="Proteomes" id="UP000474718"/>
    </source>
</evidence>
<dbReference type="InterPro" id="IPR013249">
    <property type="entry name" value="RNA_pol_sigma70_r4_t2"/>
</dbReference>
<dbReference type="SUPFAM" id="SSF46894">
    <property type="entry name" value="C-terminal effector domain of the bipartite response regulators"/>
    <property type="match status" value="1"/>
</dbReference>
<protein>
    <recommendedName>
        <fullName evidence="2">RNA polymerase sigma factor SigS</fullName>
    </recommendedName>
</protein>
<accession>A0AAQ1MFX9</accession>
<dbReference type="RefSeq" id="WP_021661399.1">
    <property type="nucleotide sequence ID" value="NZ_FQVY01000006.1"/>
</dbReference>
<reference evidence="13" key="2">
    <citation type="submission" date="2016-11" db="EMBL/GenBank/DDBJ databases">
        <authorList>
            <person name="Jaros S."/>
            <person name="Januszkiewicz K."/>
            <person name="Wedrychowicz H."/>
        </authorList>
    </citation>
    <scope>NUCLEOTIDE SEQUENCE [LARGE SCALE GENOMIC DNA]</scope>
    <source>
        <strain evidence="13">DSM 4029</strain>
    </source>
</reference>
<dbReference type="Proteomes" id="UP000184089">
    <property type="component" value="Unassembled WGS sequence"/>
</dbReference>
<dbReference type="GO" id="GO:0016987">
    <property type="term" value="F:sigma factor activity"/>
    <property type="evidence" value="ECO:0007669"/>
    <property type="project" value="UniProtKB-KW"/>
</dbReference>
<evidence type="ECO:0000256" key="4">
    <source>
        <dbReference type="ARBA" id="ARBA00023082"/>
    </source>
</evidence>
<evidence type="ECO:0000313" key="12">
    <source>
        <dbReference type="EMBL" id="SHG62809.1"/>
    </source>
</evidence>
<evidence type="ECO:0000259" key="10">
    <source>
        <dbReference type="Pfam" id="PF08281"/>
    </source>
</evidence>
<comment type="function">
    <text evidence="7">Sigma factors are initiation factors that promote the attachment of RNA polymerase to specific initiation sites and are then released. Sigma-S contributes to the protection against external stress, thus playing a role in cellular fitness and survival.</text>
</comment>
<keyword evidence="4" id="KW-0731">Sigma factor</keyword>
<sequence length="187" mass="20711">MGDWKPDDAQTELLRRAQGGDAKALNQLVSAYLPIAEAMAHKLFSADCEDMAQEGLMALPAAVSSFDAERGIPFSSYATVCLRNAMIASHRRSRARKRGSGEEKLPYLDGEDGADGASDPQQIVAQREQVSRLMKQAESVLSSFEKQVLSLHLDGYSYKDISRLLHKPEKSVDNALQRVRKKLKYAQ</sequence>
<comment type="caution">
    <text evidence="12">The sequence shown here is derived from an EMBL/GenBank/DDBJ whole genome shotgun (WGS) entry which is preliminary data.</text>
</comment>
<evidence type="ECO:0000256" key="5">
    <source>
        <dbReference type="ARBA" id="ARBA00023125"/>
    </source>
</evidence>
<dbReference type="Gene3D" id="1.10.10.10">
    <property type="entry name" value="Winged helix-like DNA-binding domain superfamily/Winged helix DNA-binding domain"/>
    <property type="match status" value="1"/>
</dbReference>
<keyword evidence="3" id="KW-0805">Transcription regulation</keyword>
<dbReference type="InterPro" id="IPR016032">
    <property type="entry name" value="Sig_transdc_resp-reg_C-effctor"/>
</dbReference>
<name>A0AAQ1MFX9_9FIRM</name>
<keyword evidence="5" id="KW-0238">DNA-binding</keyword>
<evidence type="ECO:0000259" key="9">
    <source>
        <dbReference type="Pfam" id="PF04542"/>
    </source>
</evidence>
<feature type="domain" description="RNA polymerase sigma-70 region 2" evidence="9">
    <location>
        <begin position="28"/>
        <end position="94"/>
    </location>
</feature>
<organism evidence="12 13">
    <name type="scientific">Bittarella massiliensis</name>
    <name type="common">ex Durand et al. 2017</name>
    <dbReference type="NCBI Taxonomy" id="1720313"/>
    <lineage>
        <taxon>Bacteria</taxon>
        <taxon>Bacillati</taxon>
        <taxon>Bacillota</taxon>
        <taxon>Clostridia</taxon>
        <taxon>Eubacteriales</taxon>
        <taxon>Oscillospiraceae</taxon>
        <taxon>Bittarella (ex Durand et al. 2017)</taxon>
    </lineage>
</organism>
<evidence type="ECO:0000313" key="13">
    <source>
        <dbReference type="Proteomes" id="UP000184089"/>
    </source>
</evidence>
<dbReference type="Pfam" id="PF08281">
    <property type="entry name" value="Sigma70_r4_2"/>
    <property type="match status" value="1"/>
</dbReference>
<comment type="similarity">
    <text evidence="1">Belongs to the sigma-70 factor family.</text>
</comment>
<evidence type="ECO:0000256" key="1">
    <source>
        <dbReference type="ARBA" id="ARBA00007788"/>
    </source>
</evidence>